<protein>
    <submittedName>
        <fullName evidence="2">Nuclear receptor domain-containing protein</fullName>
    </submittedName>
</protein>
<evidence type="ECO:0000256" key="1">
    <source>
        <dbReference type="SAM" id="MobiDB-lite"/>
    </source>
</evidence>
<feature type="region of interest" description="Disordered" evidence="1">
    <location>
        <begin position="112"/>
        <end position="156"/>
    </location>
</feature>
<sequence length="274" mass="29976">MQPELTTPILLSLNFHADTVRTSVMSATFQENPSEKENQESKGAELTEANSDQSKVSQDLSKQTGPTHVTIQLPESMQGTSISQQKMQELIAHLSQSGQLNDDGKIIIQVKGSLEKPEERSQSSEKNSDADQEHQMPPPQPVSSAPSIKPSPHQVSSHAIRYVTVQQAPSSSVFSTSTPKTAVRFSKCSSRCNSPLTLLSRDSSCFVFSFASSSSEQRLDHPRSKLMYFRANQTPHRVKVTSRPKVLPRPIRFCLPTAAAAAADSSCSRQATHS</sequence>
<proteinExistence type="predicted"/>
<dbReference type="WBParaSite" id="MCU_009166-RF">
    <property type="protein sequence ID" value="MCU_009166-RF"/>
    <property type="gene ID" value="MCU_009166"/>
</dbReference>
<dbReference type="AlphaFoldDB" id="A0A5K3FL62"/>
<accession>A0A5K3FL62</accession>
<reference evidence="2" key="1">
    <citation type="submission" date="2019-11" db="UniProtKB">
        <authorList>
            <consortium name="WormBaseParasite"/>
        </authorList>
    </citation>
    <scope>IDENTIFICATION</scope>
</reference>
<feature type="region of interest" description="Disordered" evidence="1">
    <location>
        <begin position="28"/>
        <end position="69"/>
    </location>
</feature>
<evidence type="ECO:0000313" key="2">
    <source>
        <dbReference type="WBParaSite" id="MCU_009166-RF"/>
    </source>
</evidence>
<name>A0A5K3FL62_MESCO</name>
<feature type="compositionally biased region" description="Polar residues" evidence="1">
    <location>
        <begin position="48"/>
        <end position="69"/>
    </location>
</feature>
<feature type="compositionally biased region" description="Basic and acidic residues" evidence="1">
    <location>
        <begin position="113"/>
        <end position="134"/>
    </location>
</feature>
<feature type="compositionally biased region" description="Basic and acidic residues" evidence="1">
    <location>
        <begin position="33"/>
        <end position="45"/>
    </location>
</feature>
<organism evidence="2">
    <name type="scientific">Mesocestoides corti</name>
    <name type="common">Flatworm</name>
    <dbReference type="NCBI Taxonomy" id="53468"/>
    <lineage>
        <taxon>Eukaryota</taxon>
        <taxon>Metazoa</taxon>
        <taxon>Spiralia</taxon>
        <taxon>Lophotrochozoa</taxon>
        <taxon>Platyhelminthes</taxon>
        <taxon>Cestoda</taxon>
        <taxon>Eucestoda</taxon>
        <taxon>Cyclophyllidea</taxon>
        <taxon>Mesocestoididae</taxon>
        <taxon>Mesocestoides</taxon>
    </lineage>
</organism>